<evidence type="ECO:0000259" key="2">
    <source>
        <dbReference type="Pfam" id="PF01584"/>
    </source>
</evidence>
<dbReference type="RefSeq" id="WP_379599678.1">
    <property type="nucleotide sequence ID" value="NZ_JBHRTN010000029.1"/>
</dbReference>
<feature type="domain" description="CheW-like" evidence="2">
    <location>
        <begin position="40"/>
        <end position="172"/>
    </location>
</feature>
<name>A0ABV7G4C9_9PROT</name>
<dbReference type="InterPro" id="IPR002545">
    <property type="entry name" value="CheW-lke_dom"/>
</dbReference>
<protein>
    <submittedName>
        <fullName evidence="3">Chemotaxis protein CheW</fullName>
    </submittedName>
</protein>
<evidence type="ECO:0000313" key="4">
    <source>
        <dbReference type="Proteomes" id="UP001595593"/>
    </source>
</evidence>
<feature type="region of interest" description="Disordered" evidence="1">
    <location>
        <begin position="135"/>
        <end position="158"/>
    </location>
</feature>
<comment type="caution">
    <text evidence="3">The sequence shown here is derived from an EMBL/GenBank/DDBJ whole genome shotgun (WGS) entry which is preliminary data.</text>
</comment>
<accession>A0ABV7G4C9</accession>
<reference evidence="4" key="1">
    <citation type="journal article" date="2019" name="Int. J. Syst. Evol. Microbiol.">
        <title>The Global Catalogue of Microorganisms (GCM) 10K type strain sequencing project: providing services to taxonomists for standard genome sequencing and annotation.</title>
        <authorList>
            <consortium name="The Broad Institute Genomics Platform"/>
            <consortium name="The Broad Institute Genome Sequencing Center for Infectious Disease"/>
            <person name="Wu L."/>
            <person name="Ma J."/>
        </authorList>
    </citation>
    <scope>NUCLEOTIDE SEQUENCE [LARGE SCALE GENOMIC DNA]</scope>
    <source>
        <strain evidence="4">KCTC 52094</strain>
    </source>
</reference>
<evidence type="ECO:0000313" key="3">
    <source>
        <dbReference type="EMBL" id="MFC3127562.1"/>
    </source>
</evidence>
<dbReference type="InterPro" id="IPR036061">
    <property type="entry name" value="CheW-like_dom_sf"/>
</dbReference>
<proteinExistence type="predicted"/>
<dbReference type="SUPFAM" id="SSF50341">
    <property type="entry name" value="CheW-like"/>
    <property type="match status" value="1"/>
</dbReference>
<dbReference type="Pfam" id="PF01584">
    <property type="entry name" value="CheW"/>
    <property type="match status" value="1"/>
</dbReference>
<dbReference type="Proteomes" id="UP001595593">
    <property type="component" value="Unassembled WGS sequence"/>
</dbReference>
<gene>
    <name evidence="3" type="ORF">ACFOD4_21065</name>
</gene>
<dbReference type="EMBL" id="JBHRTN010000029">
    <property type="protein sequence ID" value="MFC3127562.1"/>
    <property type="molecule type" value="Genomic_DNA"/>
</dbReference>
<keyword evidence="4" id="KW-1185">Reference proteome</keyword>
<sequence length="184" mass="19001">MPSASARRVSAERAQHILEERTRRLAQRGAVSTVASRPTLLCDLGSELCGLSPAFVARVVPDGPHAALPGAPPALAGLFAAGGQGYLLIDLALALGRAEAVTGGGHVLLLRHTAPRFALRAGRVLGLVEVQPVTPGEAAPPADPLEGHATWHANLPDQPPQSLGLVDISRLLQPFLPSDQPTGA</sequence>
<evidence type="ECO:0000256" key="1">
    <source>
        <dbReference type="SAM" id="MobiDB-lite"/>
    </source>
</evidence>
<organism evidence="3 4">
    <name type="scientific">Teichococcus globiformis</name>
    <dbReference type="NCBI Taxonomy" id="2307229"/>
    <lineage>
        <taxon>Bacteria</taxon>
        <taxon>Pseudomonadati</taxon>
        <taxon>Pseudomonadota</taxon>
        <taxon>Alphaproteobacteria</taxon>
        <taxon>Acetobacterales</taxon>
        <taxon>Roseomonadaceae</taxon>
        <taxon>Roseomonas</taxon>
    </lineage>
</organism>